<gene>
    <name evidence="2" type="ORF">SHEWBE_2929</name>
</gene>
<evidence type="ECO:0000256" key="1">
    <source>
        <dbReference type="SAM" id="Phobius"/>
    </source>
</evidence>
<dbReference type="Proteomes" id="UP000250123">
    <property type="component" value="Chromosome SHEWBE"/>
</dbReference>
<dbReference type="AlphaFoldDB" id="A0A330M466"/>
<evidence type="ECO:0000313" key="2">
    <source>
        <dbReference type="EMBL" id="SQH76892.1"/>
    </source>
</evidence>
<proteinExistence type="predicted"/>
<sequence length="38" mass="4579">MDDCFGVDMALFRLDFSVALFVYVFYRHKKARDERAFV</sequence>
<dbReference type="EMBL" id="LS483452">
    <property type="protein sequence ID" value="SQH76892.1"/>
    <property type="molecule type" value="Genomic_DNA"/>
</dbReference>
<reference evidence="3" key="1">
    <citation type="submission" date="2018-06" db="EMBL/GenBank/DDBJ databases">
        <authorList>
            <person name="Cea G.-C."/>
            <person name="William W."/>
        </authorList>
    </citation>
    <scope>NUCLEOTIDE SEQUENCE [LARGE SCALE GENOMIC DNA]</scope>
    <source>
        <strain evidence="3">DB21MT-2</strain>
    </source>
</reference>
<feature type="transmembrane region" description="Helical" evidence="1">
    <location>
        <begin position="6"/>
        <end position="26"/>
    </location>
</feature>
<dbReference type="KEGG" id="sbk:SHEWBE_2929"/>
<name>A0A330M466_9GAMM</name>
<protein>
    <submittedName>
        <fullName evidence="2">Uncharacterized protein</fullName>
    </submittedName>
</protein>
<accession>A0A330M466</accession>
<evidence type="ECO:0000313" key="3">
    <source>
        <dbReference type="Proteomes" id="UP000250123"/>
    </source>
</evidence>
<organism evidence="2 3">
    <name type="scientific">Shewanella benthica</name>
    <dbReference type="NCBI Taxonomy" id="43661"/>
    <lineage>
        <taxon>Bacteria</taxon>
        <taxon>Pseudomonadati</taxon>
        <taxon>Pseudomonadota</taxon>
        <taxon>Gammaproteobacteria</taxon>
        <taxon>Alteromonadales</taxon>
        <taxon>Shewanellaceae</taxon>
        <taxon>Shewanella</taxon>
    </lineage>
</organism>
<keyword evidence="1" id="KW-0472">Membrane</keyword>
<keyword evidence="1" id="KW-0812">Transmembrane</keyword>
<keyword evidence="1" id="KW-1133">Transmembrane helix</keyword>